<feature type="domain" description="RecX third three-helical" evidence="6">
    <location>
        <begin position="107"/>
        <end position="150"/>
    </location>
</feature>
<proteinExistence type="inferred from homology"/>
<dbReference type="Pfam" id="PF02631">
    <property type="entry name" value="RecX_HTH2"/>
    <property type="match status" value="1"/>
</dbReference>
<protein>
    <recommendedName>
        <fullName evidence="3">Regulatory protein RecX</fullName>
    </recommendedName>
</protein>
<dbReference type="PANTHER" id="PTHR33602">
    <property type="entry name" value="REGULATORY PROTEIN RECX FAMILY PROTEIN"/>
    <property type="match status" value="1"/>
</dbReference>
<dbReference type="Proteomes" id="UP001610100">
    <property type="component" value="Unassembled WGS sequence"/>
</dbReference>
<comment type="similarity">
    <text evidence="2">Belongs to the RecX family.</text>
</comment>
<evidence type="ECO:0000313" key="7">
    <source>
        <dbReference type="EMBL" id="MFH6770851.1"/>
    </source>
</evidence>
<evidence type="ECO:0000256" key="2">
    <source>
        <dbReference type="ARBA" id="ARBA00009695"/>
    </source>
</evidence>
<dbReference type="InterPro" id="IPR053924">
    <property type="entry name" value="RecX_HTH_2nd"/>
</dbReference>
<dbReference type="Gene3D" id="1.10.10.10">
    <property type="entry name" value="Winged helix-like DNA-binding domain superfamily/Winged helix DNA-binding domain"/>
    <property type="match status" value="3"/>
</dbReference>
<dbReference type="PANTHER" id="PTHR33602:SF1">
    <property type="entry name" value="REGULATORY PROTEIN RECX FAMILY PROTEIN"/>
    <property type="match status" value="1"/>
</dbReference>
<comment type="caution">
    <text evidence="7">The sequence shown here is derived from an EMBL/GenBank/DDBJ whole genome shotgun (WGS) entry which is preliminary data.</text>
</comment>
<gene>
    <name evidence="7" type="ORF">V8G58_02810</name>
</gene>
<comment type="subcellular location">
    <subcellularLocation>
        <location evidence="1">Cytoplasm</location>
    </subcellularLocation>
</comment>
<feature type="domain" description="RecX second three-helical" evidence="5">
    <location>
        <begin position="58"/>
        <end position="99"/>
    </location>
</feature>
<organism evidence="7 8">
    <name type="scientific">Gaetbulibacter aestuarii</name>
    <dbReference type="NCBI Taxonomy" id="1502358"/>
    <lineage>
        <taxon>Bacteria</taxon>
        <taxon>Pseudomonadati</taxon>
        <taxon>Bacteroidota</taxon>
        <taxon>Flavobacteriia</taxon>
        <taxon>Flavobacteriales</taxon>
        <taxon>Flavobacteriaceae</taxon>
        <taxon>Gaetbulibacter</taxon>
    </lineage>
</organism>
<evidence type="ECO:0000256" key="1">
    <source>
        <dbReference type="ARBA" id="ARBA00004496"/>
    </source>
</evidence>
<evidence type="ECO:0000259" key="5">
    <source>
        <dbReference type="Pfam" id="PF02631"/>
    </source>
</evidence>
<evidence type="ECO:0000256" key="3">
    <source>
        <dbReference type="ARBA" id="ARBA00018111"/>
    </source>
</evidence>
<sequence>MYNRKTYTVEEATLKLEQYCAYQERCHQEVRQKLQHMHMIPEAIEIIIGHLIEHNFLNEQRFAKAFVSGKFTIKKWGRRRLTLELKKRDISKIAIKEALATISESTYLNTFHELAEKRFEKIRESDPYKKKKKLIDYLLYRGWESHLVYEKAYELIQ</sequence>
<keyword evidence="8" id="KW-1185">Reference proteome</keyword>
<evidence type="ECO:0000259" key="6">
    <source>
        <dbReference type="Pfam" id="PF21981"/>
    </source>
</evidence>
<name>A0ABW7MVK1_9FLAO</name>
<dbReference type="RefSeq" id="WP_344739498.1">
    <property type="nucleotide sequence ID" value="NZ_BAABAY010000001.1"/>
</dbReference>
<dbReference type="InterPro" id="IPR053925">
    <property type="entry name" value="RecX_HTH_3rd"/>
</dbReference>
<dbReference type="InterPro" id="IPR036388">
    <property type="entry name" value="WH-like_DNA-bd_sf"/>
</dbReference>
<evidence type="ECO:0000313" key="8">
    <source>
        <dbReference type="Proteomes" id="UP001610100"/>
    </source>
</evidence>
<keyword evidence="4" id="KW-0963">Cytoplasm</keyword>
<evidence type="ECO:0000256" key="4">
    <source>
        <dbReference type="ARBA" id="ARBA00022490"/>
    </source>
</evidence>
<dbReference type="InterPro" id="IPR003783">
    <property type="entry name" value="Regulatory_RecX"/>
</dbReference>
<dbReference type="EMBL" id="JBAWKB010000001">
    <property type="protein sequence ID" value="MFH6770851.1"/>
    <property type="molecule type" value="Genomic_DNA"/>
</dbReference>
<reference evidence="7 8" key="1">
    <citation type="submission" date="2024-02" db="EMBL/GenBank/DDBJ databases">
        <title>A Gaetbulibacter species isolated from tidal flats and genomic insights of their niches.</title>
        <authorList>
            <person name="Ye Y."/>
        </authorList>
    </citation>
    <scope>NUCLEOTIDE SEQUENCE [LARGE SCALE GENOMIC DNA]</scope>
    <source>
        <strain evidence="7 8">KYW382</strain>
    </source>
</reference>
<accession>A0ABW7MVK1</accession>
<dbReference type="Pfam" id="PF21981">
    <property type="entry name" value="RecX_HTH3"/>
    <property type="match status" value="1"/>
</dbReference>